<protein>
    <submittedName>
        <fullName evidence="2">HTH psq-type domain-containing protein</fullName>
    </submittedName>
</protein>
<dbReference type="Gene3D" id="1.10.10.60">
    <property type="entry name" value="Homeodomain-like"/>
    <property type="match status" value="1"/>
</dbReference>
<keyword evidence="1" id="KW-1185">Reference proteome</keyword>
<evidence type="ECO:0000313" key="1">
    <source>
        <dbReference type="Proteomes" id="UP000887540"/>
    </source>
</evidence>
<dbReference type="AlphaFoldDB" id="A0A914EHG4"/>
<dbReference type="WBParaSite" id="ACRNAN_scaffold7797.g19015.t1">
    <property type="protein sequence ID" value="ACRNAN_scaffold7797.g19015.t1"/>
    <property type="gene ID" value="ACRNAN_scaffold7797.g19015"/>
</dbReference>
<dbReference type="Proteomes" id="UP000887540">
    <property type="component" value="Unplaced"/>
</dbReference>
<accession>A0A914EHG4</accession>
<proteinExistence type="predicted"/>
<reference evidence="2" key="1">
    <citation type="submission" date="2022-11" db="UniProtKB">
        <authorList>
            <consortium name="WormBaseParasite"/>
        </authorList>
    </citation>
    <scope>IDENTIFICATION</scope>
</reference>
<organism evidence="1 2">
    <name type="scientific">Acrobeloides nanus</name>
    <dbReference type="NCBI Taxonomy" id="290746"/>
    <lineage>
        <taxon>Eukaryota</taxon>
        <taxon>Metazoa</taxon>
        <taxon>Ecdysozoa</taxon>
        <taxon>Nematoda</taxon>
        <taxon>Chromadorea</taxon>
        <taxon>Rhabditida</taxon>
        <taxon>Tylenchina</taxon>
        <taxon>Cephalobomorpha</taxon>
        <taxon>Cephaloboidea</taxon>
        <taxon>Cephalobidae</taxon>
        <taxon>Acrobeloides</taxon>
    </lineage>
</organism>
<sequence length="96" mass="11195">MTIQKKRQRILFKTKVEIIREAATKSIHFLAKKHGITRKSIRRILADKEQVMKAVEVGVCAKRAHLYLAKHEDVEVRLLSWMKDVLSRNIPVSAKY</sequence>
<name>A0A914EHG4_9BILA</name>
<evidence type="ECO:0000313" key="2">
    <source>
        <dbReference type="WBParaSite" id="ACRNAN_scaffold7797.g19015.t1"/>
    </source>
</evidence>